<dbReference type="AlphaFoldDB" id="A0A8B9N862"/>
<dbReference type="Ensembl" id="ENSANIT00000021109.1">
    <property type="protein sequence ID" value="ENSANIP00000020429.1"/>
    <property type="gene ID" value="ENSANIG00000013910.1"/>
</dbReference>
<keyword evidence="2" id="KW-1185">Reference proteome</keyword>
<dbReference type="Proteomes" id="UP000694541">
    <property type="component" value="Unplaced"/>
</dbReference>
<proteinExistence type="predicted"/>
<evidence type="ECO:0000313" key="1">
    <source>
        <dbReference type="Ensembl" id="ENSANIP00000020429.1"/>
    </source>
</evidence>
<evidence type="ECO:0000313" key="2">
    <source>
        <dbReference type="Proteomes" id="UP000694541"/>
    </source>
</evidence>
<organism evidence="1 2">
    <name type="scientific">Accipiter nisus</name>
    <name type="common">Eurasian sparrowhawk</name>
    <dbReference type="NCBI Taxonomy" id="211598"/>
    <lineage>
        <taxon>Eukaryota</taxon>
        <taxon>Metazoa</taxon>
        <taxon>Chordata</taxon>
        <taxon>Craniata</taxon>
        <taxon>Vertebrata</taxon>
        <taxon>Euteleostomi</taxon>
        <taxon>Archelosauria</taxon>
        <taxon>Archosauria</taxon>
        <taxon>Dinosauria</taxon>
        <taxon>Saurischia</taxon>
        <taxon>Theropoda</taxon>
        <taxon>Coelurosauria</taxon>
        <taxon>Aves</taxon>
        <taxon>Neognathae</taxon>
        <taxon>Neoaves</taxon>
        <taxon>Telluraves</taxon>
        <taxon>Accipitrimorphae</taxon>
        <taxon>Accipitriformes</taxon>
        <taxon>Accipitridae</taxon>
        <taxon>Accipitrinae</taxon>
        <taxon>Accipiter</taxon>
    </lineage>
</organism>
<sequence>MTRALALWKAEALGRSQPVPFLLPALPGRFALPDLISRRRRQAAMWRMLSLRAAPGPVIWGRAGLTYCSYKRSLSFNEFQQKDEPDCMACVVRGKPATRLNYRRSPMWFLKRKNNFKQFNHLHNLII</sequence>
<name>A0A8B9N862_9AVES</name>
<reference evidence="1" key="1">
    <citation type="submission" date="2025-08" db="UniProtKB">
        <authorList>
            <consortium name="Ensembl"/>
        </authorList>
    </citation>
    <scope>IDENTIFICATION</scope>
</reference>
<accession>A0A8B9N862</accession>
<protein>
    <submittedName>
        <fullName evidence="1">Uncharacterized protein</fullName>
    </submittedName>
</protein>
<reference evidence="1" key="2">
    <citation type="submission" date="2025-09" db="UniProtKB">
        <authorList>
            <consortium name="Ensembl"/>
        </authorList>
    </citation>
    <scope>IDENTIFICATION</scope>
</reference>